<gene>
    <name evidence="2" type="ordered locus">GDI2300</name>
</gene>
<dbReference type="EMBL" id="AM889285">
    <property type="protein sequence ID" value="CAP56243.1"/>
    <property type="molecule type" value="Genomic_DNA"/>
</dbReference>
<dbReference type="Proteomes" id="UP000001176">
    <property type="component" value="Chromosome"/>
</dbReference>
<feature type="region of interest" description="Disordered" evidence="1">
    <location>
        <begin position="1"/>
        <end position="30"/>
    </location>
</feature>
<feature type="compositionally biased region" description="Low complexity" evidence="1">
    <location>
        <begin position="83"/>
        <end position="108"/>
    </location>
</feature>
<organism evidence="2 3">
    <name type="scientific">Gluconacetobacter diazotrophicus (strain ATCC 49037 / DSM 5601 / CCUG 37298 / CIP 103539 / LMG 7603 / PAl5)</name>
    <dbReference type="NCBI Taxonomy" id="272568"/>
    <lineage>
        <taxon>Bacteria</taxon>
        <taxon>Pseudomonadati</taxon>
        <taxon>Pseudomonadota</taxon>
        <taxon>Alphaproteobacteria</taxon>
        <taxon>Acetobacterales</taxon>
        <taxon>Acetobacteraceae</taxon>
        <taxon>Gluconacetobacter</taxon>
    </lineage>
</organism>
<evidence type="ECO:0000313" key="3">
    <source>
        <dbReference type="Proteomes" id="UP000001176"/>
    </source>
</evidence>
<protein>
    <submittedName>
        <fullName evidence="2">Uncharacterized protein</fullName>
    </submittedName>
</protein>
<feature type="region of interest" description="Disordered" evidence="1">
    <location>
        <begin position="47"/>
        <end position="158"/>
    </location>
</feature>
<dbReference type="AlphaFoldDB" id="A9HM27"/>
<sequence length="198" mass="19902">MPWNDGLGSWRAARKRTLATPASSRRPRPVLRSCSAMRMLQPCAHVPSLPSRTVSAGCDNGGDAVPRLVQPGGPADLRSAGQPRAPSALSPPAARAEAGPAAGGNPARHAARTVAAGPEGGGDPGDGAQAERAVRGDGHRSVGPTPAQESAALARATATYGQPVPPAIVADGAGPAQVEITAMSDSTMTSGVIRVYVR</sequence>
<proteinExistence type="predicted"/>
<evidence type="ECO:0000313" key="2">
    <source>
        <dbReference type="EMBL" id="CAP56243.1"/>
    </source>
</evidence>
<reference evidence="2 3" key="1">
    <citation type="journal article" date="2009" name="BMC Genomics">
        <title>Complete genome sequence of the sugarcane nitrogen-fixing endophyte Gluconacetobacter diazotrophicus Pal5.</title>
        <authorList>
            <person name="Bertalan M."/>
            <person name="Albano R."/>
            <person name="Padua V."/>
            <person name="Rouws L."/>
            <person name="Rojas C."/>
            <person name="Hemerly A."/>
            <person name="Teixeira K."/>
            <person name="Schwab S."/>
            <person name="Araujo J."/>
            <person name="Oliveira A."/>
            <person name="Franca L."/>
            <person name="Magalhaes V."/>
            <person name="Alqueres S."/>
            <person name="Cardoso A."/>
            <person name="Almeida W."/>
            <person name="Loureiro M.M."/>
            <person name="Nogueira E."/>
            <person name="Cidade D."/>
            <person name="Oliveira D."/>
            <person name="Simao T."/>
            <person name="Macedo J."/>
            <person name="Valadao A."/>
            <person name="Dreschsel M."/>
            <person name="Freitas F."/>
            <person name="Vidal M."/>
            <person name="Guedes H."/>
            <person name="Rodrigues E."/>
            <person name="Meneses C."/>
            <person name="Brioso P."/>
            <person name="Pozzer L."/>
            <person name="Figueiredo D."/>
            <person name="Montano H."/>
            <person name="Junior J."/>
            <person name="Filho G."/>
            <person name="Flores V."/>
            <person name="Ferreira B."/>
            <person name="Branco A."/>
            <person name="Gonzalez P."/>
            <person name="Guillobel H."/>
            <person name="Lemos M."/>
            <person name="Seibel L."/>
            <person name="Macedo J."/>
            <person name="Alves-Ferreira M."/>
            <person name="Sachetto-Martins G."/>
            <person name="Coelho A."/>
            <person name="Santos E."/>
            <person name="Amaral G."/>
            <person name="Neves A."/>
            <person name="Pacheco A.B."/>
            <person name="Carvalho D."/>
            <person name="Lery L."/>
            <person name="Bisch P."/>
            <person name="Rossle S.C."/>
            <person name="Urmenyi T."/>
            <person name="Kruger W.V."/>
            <person name="Martins O."/>
            <person name="Baldani J.I."/>
            <person name="Ferreira P.C."/>
        </authorList>
    </citation>
    <scope>NUCLEOTIDE SEQUENCE [LARGE SCALE GENOMIC DNA]</scope>
    <source>
        <strain evidence="3">ATCC 49037 / DSM 5601 / CCUG 37298 / CIP 103539 / LMG 7603 / PAl5</strain>
    </source>
</reference>
<dbReference type="KEGG" id="gdi:GDI2300"/>
<name>A9HM27_GLUDA</name>
<keyword evidence="3" id="KW-1185">Reference proteome</keyword>
<accession>A9HM27</accession>
<evidence type="ECO:0000256" key="1">
    <source>
        <dbReference type="SAM" id="MobiDB-lite"/>
    </source>
</evidence>